<dbReference type="EMBL" id="PGEZ01000002">
    <property type="protein sequence ID" value="PJJ54280.1"/>
    <property type="molecule type" value="Genomic_DNA"/>
</dbReference>
<dbReference type="RefSeq" id="WP_170224825.1">
    <property type="nucleotide sequence ID" value="NZ_PGEZ01000002.1"/>
</dbReference>
<dbReference type="SMART" id="SM00342">
    <property type="entry name" value="HTH_ARAC"/>
    <property type="match status" value="1"/>
</dbReference>
<evidence type="ECO:0000313" key="5">
    <source>
        <dbReference type="EMBL" id="PJJ54280.1"/>
    </source>
</evidence>
<dbReference type="GO" id="GO:0000976">
    <property type="term" value="F:transcription cis-regulatory region binding"/>
    <property type="evidence" value="ECO:0007669"/>
    <property type="project" value="TreeGrafter"/>
</dbReference>
<keyword evidence="2" id="KW-0238">DNA-binding</keyword>
<reference evidence="5 6" key="1">
    <citation type="submission" date="2017-11" db="EMBL/GenBank/DDBJ databases">
        <title>Genomic Encyclopedia of Archaeal and Bacterial Type Strains, Phase II (KMG-II): From Individual Species to Whole Genera.</title>
        <authorList>
            <person name="Goeker M."/>
        </authorList>
    </citation>
    <scope>NUCLEOTIDE SEQUENCE [LARGE SCALE GENOMIC DNA]</scope>
    <source>
        <strain evidence="5 6">DSM 27763</strain>
    </source>
</reference>
<protein>
    <submittedName>
        <fullName evidence="5">Helix-turn-helix protein</fullName>
    </submittedName>
</protein>
<evidence type="ECO:0000256" key="2">
    <source>
        <dbReference type="ARBA" id="ARBA00023125"/>
    </source>
</evidence>
<evidence type="ECO:0000259" key="4">
    <source>
        <dbReference type="PROSITE" id="PS01124"/>
    </source>
</evidence>
<proteinExistence type="predicted"/>
<evidence type="ECO:0000256" key="3">
    <source>
        <dbReference type="ARBA" id="ARBA00023163"/>
    </source>
</evidence>
<dbReference type="GO" id="GO:0003700">
    <property type="term" value="F:DNA-binding transcription factor activity"/>
    <property type="evidence" value="ECO:0007669"/>
    <property type="project" value="InterPro"/>
</dbReference>
<dbReference type="Pfam" id="PF12625">
    <property type="entry name" value="Arabinose_bd"/>
    <property type="match status" value="1"/>
</dbReference>
<accession>A0A2M9B8K8</accession>
<dbReference type="Pfam" id="PF12833">
    <property type="entry name" value="HTH_18"/>
    <property type="match status" value="1"/>
</dbReference>
<evidence type="ECO:0000256" key="1">
    <source>
        <dbReference type="ARBA" id="ARBA00023015"/>
    </source>
</evidence>
<dbReference type="SUPFAM" id="SSF46689">
    <property type="entry name" value="Homeodomain-like"/>
    <property type="match status" value="1"/>
</dbReference>
<dbReference type="InterPro" id="IPR032687">
    <property type="entry name" value="AraC-type_N"/>
</dbReference>
<dbReference type="PROSITE" id="PS01124">
    <property type="entry name" value="HTH_ARAC_FAMILY_2"/>
    <property type="match status" value="1"/>
</dbReference>
<dbReference type="AlphaFoldDB" id="A0A2M9B8K8"/>
<organism evidence="5 6">
    <name type="scientific">Mumia flava</name>
    <dbReference type="NCBI Taxonomy" id="1348852"/>
    <lineage>
        <taxon>Bacteria</taxon>
        <taxon>Bacillati</taxon>
        <taxon>Actinomycetota</taxon>
        <taxon>Actinomycetes</taxon>
        <taxon>Propionibacteriales</taxon>
        <taxon>Nocardioidaceae</taxon>
        <taxon>Mumia</taxon>
    </lineage>
</organism>
<comment type="caution">
    <text evidence="5">The sequence shown here is derived from an EMBL/GenBank/DDBJ whole genome shotgun (WGS) entry which is preliminary data.</text>
</comment>
<keyword evidence="6" id="KW-1185">Reference proteome</keyword>
<evidence type="ECO:0000313" key="6">
    <source>
        <dbReference type="Proteomes" id="UP000230842"/>
    </source>
</evidence>
<gene>
    <name evidence="5" type="ORF">CLV56_3788</name>
</gene>
<dbReference type="InterPro" id="IPR018060">
    <property type="entry name" value="HTH_AraC"/>
</dbReference>
<dbReference type="PANTHER" id="PTHR47894:SF1">
    <property type="entry name" value="HTH-TYPE TRANSCRIPTIONAL REGULATOR VQSM"/>
    <property type="match status" value="1"/>
</dbReference>
<dbReference type="InterPro" id="IPR009057">
    <property type="entry name" value="Homeodomain-like_sf"/>
</dbReference>
<dbReference type="GO" id="GO:0005829">
    <property type="term" value="C:cytosol"/>
    <property type="evidence" value="ECO:0007669"/>
    <property type="project" value="TreeGrafter"/>
</dbReference>
<dbReference type="Proteomes" id="UP000230842">
    <property type="component" value="Unassembled WGS sequence"/>
</dbReference>
<dbReference type="Gene3D" id="1.10.10.60">
    <property type="entry name" value="Homeodomain-like"/>
    <property type="match status" value="1"/>
</dbReference>
<dbReference type="PANTHER" id="PTHR47894">
    <property type="entry name" value="HTH-TYPE TRANSCRIPTIONAL REGULATOR GADX"/>
    <property type="match status" value="1"/>
</dbReference>
<name>A0A2M9B8K8_9ACTN</name>
<keyword evidence="1" id="KW-0805">Transcription regulation</keyword>
<keyword evidence="3" id="KW-0804">Transcription</keyword>
<feature type="domain" description="HTH araC/xylS-type" evidence="4">
    <location>
        <begin position="232"/>
        <end position="330"/>
    </location>
</feature>
<sequence length="337" mass="36362">MSTVRSSVVRVIARVASAPETPEALLRSVGLGVGGTPLDASKESVEAEAYYAFLERATLPDDHGLPYRYAETLHPDDFSALGLGLKTAETLRDSLRRLVRYVLLLSDTLEYTLESAPDGGATLGLIRPHHRRGAALANECALAAVTSVLREAAGKRVTPTAVSFCHDRPDSIAEAHAFFGCPVRYGAHRNALELDARTLATPATLADQGLSTFLLAHLEELRSEQAERSLVESVHATITDLLPDGVPKRSVIARRLGMSERTLHRRLAEHGESYQSIAVLARREAAEALLADDRHSLAEVAFLTGFGDQSSFQRAFKTWTGQTPLTFREAAGEAGAG</sequence>